<reference evidence="5 6" key="1">
    <citation type="journal article" date="2018" name="Nat. Biotechnol.">
        <title>A standardized bacterial taxonomy based on genome phylogeny substantially revises the tree of life.</title>
        <authorList>
            <person name="Parks D.H."/>
            <person name="Chuvochina M."/>
            <person name="Waite D.W."/>
            <person name="Rinke C."/>
            <person name="Skarshewski A."/>
            <person name="Chaumeil P.A."/>
            <person name="Hugenholtz P."/>
        </authorList>
    </citation>
    <scope>NUCLEOTIDE SEQUENCE [LARGE SCALE GENOMIC DNA]</scope>
    <source>
        <strain evidence="5">UBA9956</strain>
    </source>
</reference>
<dbReference type="AlphaFoldDB" id="A0A350HBF1"/>
<evidence type="ECO:0000313" key="6">
    <source>
        <dbReference type="Proteomes" id="UP000264062"/>
    </source>
</evidence>
<organism evidence="5 6">
    <name type="scientific">candidate division WOR-3 bacterium</name>
    <dbReference type="NCBI Taxonomy" id="2052148"/>
    <lineage>
        <taxon>Bacteria</taxon>
        <taxon>Bacteria division WOR-3</taxon>
    </lineage>
</organism>
<keyword evidence="1" id="KW-0732">Signal</keyword>
<dbReference type="PROSITE" id="PS51257">
    <property type="entry name" value="PROKAR_LIPOPROTEIN"/>
    <property type="match status" value="1"/>
</dbReference>
<comment type="caution">
    <text evidence="5">The sequence shown here is derived from an EMBL/GenBank/DDBJ whole genome shotgun (WGS) entry which is preliminary data.</text>
</comment>
<evidence type="ECO:0000313" key="5">
    <source>
        <dbReference type="EMBL" id="HAV92867.1"/>
    </source>
</evidence>
<evidence type="ECO:0000256" key="3">
    <source>
        <dbReference type="ARBA" id="ARBA00023237"/>
    </source>
</evidence>
<dbReference type="InterPro" id="IPR011990">
    <property type="entry name" value="TPR-like_helical_dom_sf"/>
</dbReference>
<evidence type="ECO:0000259" key="4">
    <source>
        <dbReference type="Pfam" id="PF13525"/>
    </source>
</evidence>
<feature type="domain" description="Outer membrane lipoprotein BamD-like" evidence="4">
    <location>
        <begin position="29"/>
        <end position="183"/>
    </location>
</feature>
<gene>
    <name evidence="5" type="ORF">DCW38_06775</name>
</gene>
<sequence length="247" mass="29299">MKKILIIILLTVVLFSCAKKTVLKESSVSEEDLYNRAFEQYEAKKWGKSIDLFQKYIFSYPANKRTESAQYYLADAYYNAKSYTEAIVELEYFRDNYKNYNLKKDASYKLALCYYKLAPSYQFDQTLSKNAINEMREFLQKYPESENKQEVDSLSRILISRLEEKKMHTGDFYFKKRDYISAEIYYLSVDLNNLSDGYRDALIMSLVNTEMKLKKYDDAEKNINKISETSKHYPKAKKILDKIKKNI</sequence>
<dbReference type="InterPro" id="IPR017689">
    <property type="entry name" value="BamD"/>
</dbReference>
<dbReference type="Pfam" id="PF13525">
    <property type="entry name" value="YfiO"/>
    <property type="match status" value="1"/>
</dbReference>
<dbReference type="NCBIfam" id="TIGR03302">
    <property type="entry name" value="OM_YfiO"/>
    <property type="match status" value="1"/>
</dbReference>
<accession>A0A350HBF1</accession>
<evidence type="ECO:0000256" key="2">
    <source>
        <dbReference type="ARBA" id="ARBA00023136"/>
    </source>
</evidence>
<protein>
    <recommendedName>
        <fullName evidence="4">Outer membrane lipoprotein BamD-like domain-containing protein</fullName>
    </recommendedName>
</protein>
<keyword evidence="2" id="KW-0472">Membrane</keyword>
<dbReference type="SUPFAM" id="SSF48452">
    <property type="entry name" value="TPR-like"/>
    <property type="match status" value="1"/>
</dbReference>
<keyword evidence="3" id="KW-0998">Cell outer membrane</keyword>
<dbReference type="InterPro" id="IPR039565">
    <property type="entry name" value="BamD-like"/>
</dbReference>
<evidence type="ECO:0000256" key="1">
    <source>
        <dbReference type="ARBA" id="ARBA00022729"/>
    </source>
</evidence>
<dbReference type="Proteomes" id="UP000264062">
    <property type="component" value="Unassembled WGS sequence"/>
</dbReference>
<dbReference type="Gene3D" id="1.25.40.10">
    <property type="entry name" value="Tetratricopeptide repeat domain"/>
    <property type="match status" value="1"/>
</dbReference>
<dbReference type="EMBL" id="DMZY01000198">
    <property type="protein sequence ID" value="HAV92867.1"/>
    <property type="molecule type" value="Genomic_DNA"/>
</dbReference>
<name>A0A350HBF1_UNCW3</name>
<proteinExistence type="predicted"/>